<evidence type="ECO:0000256" key="8">
    <source>
        <dbReference type="ARBA" id="ARBA00031344"/>
    </source>
</evidence>
<evidence type="ECO:0000256" key="1">
    <source>
        <dbReference type="ARBA" id="ARBA00004395"/>
    </source>
</evidence>
<evidence type="ECO:0000256" key="10">
    <source>
        <dbReference type="SAM" id="MobiDB-lite"/>
    </source>
</evidence>
<keyword evidence="14" id="KW-1185">Reference proteome</keyword>
<dbReference type="InterPro" id="IPR024603">
    <property type="entry name" value="COG_complex_COG2_C"/>
</dbReference>
<keyword evidence="7" id="KW-0472">Membrane</keyword>
<evidence type="ECO:0000259" key="11">
    <source>
        <dbReference type="Pfam" id="PF06148"/>
    </source>
</evidence>
<evidence type="ECO:0000256" key="7">
    <source>
        <dbReference type="ARBA" id="ARBA00023136"/>
    </source>
</evidence>
<comment type="subcellular location">
    <subcellularLocation>
        <location evidence="1">Golgi apparatus membrane</location>
        <topology evidence="1">Peripheral membrane protein</topology>
    </subcellularLocation>
</comment>
<dbReference type="AlphaFoldDB" id="A0AAN7DQT4"/>
<evidence type="ECO:0000256" key="6">
    <source>
        <dbReference type="ARBA" id="ARBA00023034"/>
    </source>
</evidence>
<name>A0AAN7DQT4_9FUNG</name>
<gene>
    <name evidence="13" type="ORF">ATC70_008008</name>
</gene>
<organism evidence="13 14">
    <name type="scientific">Mucor velutinosus</name>
    <dbReference type="NCBI Taxonomy" id="708070"/>
    <lineage>
        <taxon>Eukaryota</taxon>
        <taxon>Fungi</taxon>
        <taxon>Fungi incertae sedis</taxon>
        <taxon>Mucoromycota</taxon>
        <taxon>Mucoromycotina</taxon>
        <taxon>Mucoromycetes</taxon>
        <taxon>Mucorales</taxon>
        <taxon>Mucorineae</taxon>
        <taxon>Mucoraceae</taxon>
        <taxon>Mucor</taxon>
    </lineage>
</organism>
<evidence type="ECO:0000256" key="9">
    <source>
        <dbReference type="SAM" id="Coils"/>
    </source>
</evidence>
<evidence type="ECO:0000256" key="4">
    <source>
        <dbReference type="ARBA" id="ARBA00022448"/>
    </source>
</evidence>
<feature type="domain" description="Conserved oligomeric Golgi complex subunit 2 N-terminal" evidence="11">
    <location>
        <begin position="39"/>
        <end position="107"/>
    </location>
</feature>
<dbReference type="GO" id="GO:0007030">
    <property type="term" value="P:Golgi organization"/>
    <property type="evidence" value="ECO:0007669"/>
    <property type="project" value="InterPro"/>
</dbReference>
<dbReference type="GeneID" id="89951694"/>
<feature type="coiled-coil region" evidence="9">
    <location>
        <begin position="58"/>
        <end position="85"/>
    </location>
</feature>
<reference evidence="13 14" key="1">
    <citation type="submission" date="2022-11" db="EMBL/GenBank/DDBJ databases">
        <title>Mucor velutinosus strain NIH1002 WGS.</title>
        <authorList>
            <person name="Subramanian P."/>
            <person name="Mullikin J.C."/>
            <person name="Segre J.A."/>
            <person name="Zelazny A.M."/>
        </authorList>
    </citation>
    <scope>NUCLEOTIDE SEQUENCE [LARGE SCALE GENOMIC DNA]</scope>
    <source>
        <strain evidence="13 14">NIH1002</strain>
    </source>
</reference>
<dbReference type="PANTHER" id="PTHR12961">
    <property type="entry name" value="CONSERVED OLIGOMERIC GOLGI COMPLEX COMPONENT 2"/>
    <property type="match status" value="1"/>
</dbReference>
<dbReference type="GO" id="GO:0017119">
    <property type="term" value="C:Golgi transport complex"/>
    <property type="evidence" value="ECO:0007669"/>
    <property type="project" value="TreeGrafter"/>
</dbReference>
<dbReference type="GO" id="GO:0000139">
    <property type="term" value="C:Golgi membrane"/>
    <property type="evidence" value="ECO:0007669"/>
    <property type="project" value="UniProtKB-SubCell"/>
</dbReference>
<keyword evidence="4" id="KW-0813">Transport</keyword>
<comment type="caution">
    <text evidence="13">The sequence shown here is derived from an EMBL/GenBank/DDBJ whole genome shotgun (WGS) entry which is preliminary data.</text>
</comment>
<dbReference type="InterPro" id="IPR009316">
    <property type="entry name" value="COG2"/>
</dbReference>
<dbReference type="GO" id="GO:0006891">
    <property type="term" value="P:intra-Golgi vesicle-mediated transport"/>
    <property type="evidence" value="ECO:0007669"/>
    <property type="project" value="TreeGrafter"/>
</dbReference>
<dbReference type="Pfam" id="PF06148">
    <property type="entry name" value="COG2_N"/>
    <property type="match status" value="1"/>
</dbReference>
<feature type="region of interest" description="Disordered" evidence="10">
    <location>
        <begin position="1"/>
        <end position="23"/>
    </location>
</feature>
<keyword evidence="9" id="KW-0175">Coiled coil</keyword>
<dbReference type="RefSeq" id="XP_064687161.1">
    <property type="nucleotide sequence ID" value="XM_064827263.1"/>
</dbReference>
<evidence type="ECO:0000313" key="13">
    <source>
        <dbReference type="EMBL" id="KAK4520495.1"/>
    </source>
</evidence>
<dbReference type="Pfam" id="PF12022">
    <property type="entry name" value="COG2_C"/>
    <property type="match status" value="1"/>
</dbReference>
<dbReference type="Proteomes" id="UP001304243">
    <property type="component" value="Unassembled WGS sequence"/>
</dbReference>
<sequence length="723" mass="82397">MAALEKKRNMFSFGGDDDEDDDDRFISSVQPLPSNTVERSAFTAADFDPDTFLSSRRHLGLERMKAELNTHLKQLKTELVELINRDYQDFINLSTNLKGVDKDIEELKAPLADMEIQVKGVRDYFQGVIDSLELQLQSRAQLRDKKSVLKLLLNIHDSVTKVEDLLGINSDLVKHSFESAEHDHVVVVDDNLGKQIERVAIEYNQMQHLVRRGKNLAFVTENEWRITRIKDTMEQKLSKALSAALSQIRLGEVTKATKQSLTECLRTYALIDQTQIAERIIREEFIKPFSNKCITQKAVEGAKNYGGSPSSATASEHPLAVMYNKILQFTSTDLKPILDITQKTLKGSNYEILVNSLWLEIVERINRECKSIFAAGQTDVFHKNYLATVSFISELEGLCSSKRSLLFLRNHPTYAEFMKKWQLLVYFQLRFREIIKDVEQVLNDPKSSIVVEANQEISLYGGRVILKAINQCWSDQIFLYGLSHRFWKLTLQLIKRYSGWALEVINANYANDAKILTLLAHDIIHFTKIVKNQTLETMLPKLPTNIQDGPLLKDSMNAALDQLQQSTVPTINETITNNISANCLETLKSIKSVTNQYRHSDKPKPTEPSYFIPNIFKPFHTFVEQNQASVCDELVDAWTTLVARAVVSQYTTALDDILSSLTKTEKGKVKNSTQLSDEDKIRLQFLLDVEQIGKELDKLKIVHKDTVNYPTLLALVEPFSSMK</sequence>
<protein>
    <recommendedName>
        <fullName evidence="3">Conserved oligomeric Golgi complex subunit 2</fullName>
    </recommendedName>
    <alternativeName>
        <fullName evidence="8">Component of oligomeric Golgi complex 2</fullName>
    </alternativeName>
</protein>
<dbReference type="PANTHER" id="PTHR12961:SF0">
    <property type="entry name" value="CONSERVED OLIGOMERIC GOLGI COMPLEX SUBUNIT 2"/>
    <property type="match status" value="1"/>
</dbReference>
<proteinExistence type="inferred from homology"/>
<accession>A0AAN7DQT4</accession>
<evidence type="ECO:0000259" key="12">
    <source>
        <dbReference type="Pfam" id="PF12022"/>
    </source>
</evidence>
<evidence type="ECO:0000256" key="5">
    <source>
        <dbReference type="ARBA" id="ARBA00022927"/>
    </source>
</evidence>
<evidence type="ECO:0000256" key="2">
    <source>
        <dbReference type="ARBA" id="ARBA00007603"/>
    </source>
</evidence>
<comment type="similarity">
    <text evidence="2">Belongs to the COG2 family.</text>
</comment>
<dbReference type="EMBL" id="JASEJX010000010">
    <property type="protein sequence ID" value="KAK4520495.1"/>
    <property type="molecule type" value="Genomic_DNA"/>
</dbReference>
<evidence type="ECO:0000313" key="14">
    <source>
        <dbReference type="Proteomes" id="UP001304243"/>
    </source>
</evidence>
<feature type="domain" description="COG complex component COG2 C-terminal" evidence="12">
    <location>
        <begin position="419"/>
        <end position="689"/>
    </location>
</feature>
<keyword evidence="6" id="KW-0333">Golgi apparatus</keyword>
<dbReference type="GO" id="GO:0015031">
    <property type="term" value="P:protein transport"/>
    <property type="evidence" value="ECO:0007669"/>
    <property type="project" value="UniProtKB-KW"/>
</dbReference>
<keyword evidence="5" id="KW-0653">Protein transport</keyword>
<evidence type="ECO:0000256" key="3">
    <source>
        <dbReference type="ARBA" id="ARBA00020977"/>
    </source>
</evidence>
<dbReference type="InterPro" id="IPR024602">
    <property type="entry name" value="COG_su2_N"/>
</dbReference>